<feature type="transmembrane region" description="Helical" evidence="2">
    <location>
        <begin position="308"/>
        <end position="328"/>
    </location>
</feature>
<feature type="region of interest" description="Disordered" evidence="1">
    <location>
        <begin position="48"/>
        <end position="75"/>
    </location>
</feature>
<feature type="compositionally biased region" description="Polar residues" evidence="1">
    <location>
        <begin position="48"/>
        <end position="64"/>
    </location>
</feature>
<name>A0A7S3PV98_9STRA</name>
<dbReference type="PANTHER" id="PTHR35791:SF1">
    <property type="entry name" value="UPF0754 MEMBRANE PROTEIN YHEB"/>
    <property type="match status" value="1"/>
</dbReference>
<keyword evidence="3" id="KW-0732">Signal</keyword>
<keyword evidence="2" id="KW-0812">Transmembrane</keyword>
<evidence type="ECO:0000256" key="3">
    <source>
        <dbReference type="SAM" id="SignalP"/>
    </source>
</evidence>
<dbReference type="EMBL" id="HBIO01001836">
    <property type="protein sequence ID" value="CAE0456477.1"/>
    <property type="molecule type" value="Transcribed_RNA"/>
</dbReference>
<feature type="transmembrane region" description="Helical" evidence="2">
    <location>
        <begin position="97"/>
        <end position="116"/>
    </location>
</feature>
<feature type="transmembrane region" description="Helical" evidence="2">
    <location>
        <begin position="279"/>
        <end position="302"/>
    </location>
</feature>
<accession>A0A7S3PV98</accession>
<proteinExistence type="predicted"/>
<keyword evidence="2" id="KW-0472">Membrane</keyword>
<organism evidence="4">
    <name type="scientific">Chaetoceros debilis</name>
    <dbReference type="NCBI Taxonomy" id="122233"/>
    <lineage>
        <taxon>Eukaryota</taxon>
        <taxon>Sar</taxon>
        <taxon>Stramenopiles</taxon>
        <taxon>Ochrophyta</taxon>
        <taxon>Bacillariophyta</taxon>
        <taxon>Coscinodiscophyceae</taxon>
        <taxon>Chaetocerotophycidae</taxon>
        <taxon>Chaetocerotales</taxon>
        <taxon>Chaetocerotaceae</taxon>
        <taxon>Chaetoceros</taxon>
    </lineage>
</organism>
<feature type="signal peptide" evidence="3">
    <location>
        <begin position="1"/>
        <end position="21"/>
    </location>
</feature>
<sequence>MRHCRNIAIIFTIHVVVLTQGFTTPLTTQSRQIGLSLGLATTSNGRNTKSYRQSISSRQLATSSEDTDNTKDSKRQRYLQKPIRKAVEKFKARPGTYLLIPCVAAGVGWLTNWLAVQMIFYPIKFRGIPLYRVREVPLALIGWQGIVPCKTRAMSETMVEMVTTQLLCVKDVFRRLDPKQVANLLAPEVPKLGESIIADVAPTPWMATLPKSVLLGLSQETRDLMGHMNHNFLKDFIIAMQDNIDSLLNVRNCVVNQMLLDRSMLGKLFMKCGQKELDFLTNSGLWFGFLLGLIQMVIALFWDNPWSLSIGGGVVGMATNWLALKWIFEPVNPTKIGPFILQGQFLRRQKEVAAEFSQFFANNILTSEKMFSSILNDPATQPLFNNLFTEHLIKFGGAISSGLKVMVEPEVIKMAAARAVQKLPNHIGVVHNYVDSKLQLQETLRISMEKMSSAQFERVLHPIFEEDELTLILAGAALGFAAGLVQQGIETGKITIPGPKKMWSAIAATARRMKYLSPTKAMKGLVLFLRSRFFAILRGNKNAGNNDN</sequence>
<evidence type="ECO:0000256" key="2">
    <source>
        <dbReference type="SAM" id="Phobius"/>
    </source>
</evidence>
<feature type="chain" id="PRO_5030722333" description="DUF445 domain-containing protein" evidence="3">
    <location>
        <begin position="22"/>
        <end position="548"/>
    </location>
</feature>
<evidence type="ECO:0000313" key="4">
    <source>
        <dbReference type="EMBL" id="CAE0456477.1"/>
    </source>
</evidence>
<protein>
    <recommendedName>
        <fullName evidence="5">DUF445 domain-containing protein</fullName>
    </recommendedName>
</protein>
<dbReference type="AlphaFoldDB" id="A0A7S3PV98"/>
<keyword evidence="2" id="KW-1133">Transmembrane helix</keyword>
<evidence type="ECO:0000256" key="1">
    <source>
        <dbReference type="SAM" id="MobiDB-lite"/>
    </source>
</evidence>
<reference evidence="4" key="1">
    <citation type="submission" date="2021-01" db="EMBL/GenBank/DDBJ databases">
        <authorList>
            <person name="Corre E."/>
            <person name="Pelletier E."/>
            <person name="Niang G."/>
            <person name="Scheremetjew M."/>
            <person name="Finn R."/>
            <person name="Kale V."/>
            <person name="Holt S."/>
            <person name="Cochrane G."/>
            <person name="Meng A."/>
            <person name="Brown T."/>
            <person name="Cohen L."/>
        </authorList>
    </citation>
    <scope>NUCLEOTIDE SEQUENCE</scope>
    <source>
        <strain evidence="4">MM31A-1</strain>
    </source>
</reference>
<evidence type="ECO:0008006" key="5">
    <source>
        <dbReference type="Google" id="ProtNLM"/>
    </source>
</evidence>
<dbReference type="PANTHER" id="PTHR35791">
    <property type="entry name" value="UPF0754 MEMBRANE PROTEIN YHEB"/>
    <property type="match status" value="1"/>
</dbReference>
<gene>
    <name evidence="4" type="ORF">CDEB00056_LOCUS1318</name>
</gene>